<evidence type="ECO:0000256" key="1">
    <source>
        <dbReference type="ARBA" id="ARBA00001973"/>
    </source>
</evidence>
<comment type="caution">
    <text evidence="19">The sequence shown here is derived from an EMBL/GenBank/DDBJ whole genome shotgun (WGS) entry which is preliminary data.</text>
</comment>
<dbReference type="Gene3D" id="1.20.1280.50">
    <property type="match status" value="1"/>
</dbReference>
<dbReference type="GO" id="GO:0004497">
    <property type="term" value="F:monooxygenase activity"/>
    <property type="evidence" value="ECO:0007669"/>
    <property type="project" value="UniProtKB-KW"/>
</dbReference>
<dbReference type="InterPro" id="IPR049892">
    <property type="entry name" value="AA9"/>
</dbReference>
<evidence type="ECO:0000256" key="13">
    <source>
        <dbReference type="ARBA" id="ARBA00044502"/>
    </source>
</evidence>
<evidence type="ECO:0000259" key="18">
    <source>
        <dbReference type="PROSITE" id="PS50181"/>
    </source>
</evidence>
<evidence type="ECO:0000256" key="15">
    <source>
        <dbReference type="ARBA" id="ARBA00047174"/>
    </source>
</evidence>
<evidence type="ECO:0000256" key="17">
    <source>
        <dbReference type="SAM" id="SignalP"/>
    </source>
</evidence>
<comment type="catalytic activity">
    <reaction evidence="14">
        <text>[(1-&gt;4)-beta-D-glucosyl]n+m + reduced acceptor + O2 = 4-dehydro-beta-D-glucosyl-[(1-&gt;4)-beta-D-glucosyl]n-1 + [(1-&gt;4)-beta-D-glucosyl]m + acceptor + H2O.</text>
        <dbReference type="EC" id="1.14.99.56"/>
    </reaction>
</comment>
<dbReference type="InterPro" id="IPR015943">
    <property type="entry name" value="WD40/YVTN_repeat-like_dom_sf"/>
</dbReference>
<comment type="subcellular location">
    <subcellularLocation>
        <location evidence="2">Secreted</location>
    </subcellularLocation>
</comment>
<keyword evidence="8" id="KW-0186">Copper</keyword>
<feature type="compositionally biased region" description="Acidic residues" evidence="16">
    <location>
        <begin position="438"/>
        <end position="451"/>
    </location>
</feature>
<evidence type="ECO:0000256" key="12">
    <source>
        <dbReference type="ARBA" id="ARBA00023326"/>
    </source>
</evidence>
<evidence type="ECO:0000313" key="20">
    <source>
        <dbReference type="Proteomes" id="UP001174997"/>
    </source>
</evidence>
<keyword evidence="7" id="KW-0560">Oxidoreductase</keyword>
<evidence type="ECO:0000256" key="8">
    <source>
        <dbReference type="ARBA" id="ARBA00023008"/>
    </source>
</evidence>
<comment type="similarity">
    <text evidence="13">Belongs to the polysaccharide monooxygenase AA9 family.</text>
</comment>
<comment type="cofactor">
    <cofactor evidence="1">
        <name>Cu(2+)</name>
        <dbReference type="ChEBI" id="CHEBI:29036"/>
    </cofactor>
</comment>
<evidence type="ECO:0000256" key="4">
    <source>
        <dbReference type="ARBA" id="ARBA00022723"/>
    </source>
</evidence>
<dbReference type="SMART" id="SM00256">
    <property type="entry name" value="FBOX"/>
    <property type="match status" value="1"/>
</dbReference>
<dbReference type="Gene3D" id="2.70.50.70">
    <property type="match status" value="1"/>
</dbReference>
<name>A0AA39ZE30_9PEZI</name>
<dbReference type="PANTHER" id="PTHR33353">
    <property type="entry name" value="PUTATIVE (AFU_ORTHOLOGUE AFUA_1G12560)-RELATED"/>
    <property type="match status" value="1"/>
</dbReference>
<evidence type="ECO:0000256" key="5">
    <source>
        <dbReference type="ARBA" id="ARBA00022729"/>
    </source>
</evidence>
<dbReference type="InterPro" id="IPR001810">
    <property type="entry name" value="F-box_dom"/>
</dbReference>
<dbReference type="InterPro" id="IPR036322">
    <property type="entry name" value="WD40_repeat_dom_sf"/>
</dbReference>
<keyword evidence="6" id="KW-0136">Cellulose degradation</keyword>
<dbReference type="GO" id="GO:0005576">
    <property type="term" value="C:extracellular region"/>
    <property type="evidence" value="ECO:0007669"/>
    <property type="project" value="UniProtKB-SubCell"/>
</dbReference>
<feature type="domain" description="F-box" evidence="18">
    <location>
        <begin position="293"/>
        <end position="339"/>
    </location>
</feature>
<keyword evidence="12" id="KW-0624">Polysaccharide degradation</keyword>
<dbReference type="AlphaFoldDB" id="A0AA39ZE30"/>
<dbReference type="GO" id="GO:0030245">
    <property type="term" value="P:cellulose catabolic process"/>
    <property type="evidence" value="ECO:0007669"/>
    <property type="project" value="UniProtKB-KW"/>
</dbReference>
<keyword evidence="19" id="KW-0378">Hydrolase</keyword>
<reference evidence="19" key="1">
    <citation type="submission" date="2023-06" db="EMBL/GenBank/DDBJ databases">
        <title>Genome-scale phylogeny and comparative genomics of the fungal order Sordariales.</title>
        <authorList>
            <consortium name="Lawrence Berkeley National Laboratory"/>
            <person name="Hensen N."/>
            <person name="Bonometti L."/>
            <person name="Westerberg I."/>
            <person name="Brannstrom I.O."/>
            <person name="Guillou S."/>
            <person name="Cros-Aarteil S."/>
            <person name="Calhoun S."/>
            <person name="Haridas S."/>
            <person name="Kuo A."/>
            <person name="Mondo S."/>
            <person name="Pangilinan J."/>
            <person name="Riley R."/>
            <person name="Labutti K."/>
            <person name="Andreopoulos B."/>
            <person name="Lipzen A."/>
            <person name="Chen C."/>
            <person name="Yanf M."/>
            <person name="Daum C."/>
            <person name="Ng V."/>
            <person name="Clum A."/>
            <person name="Steindorff A."/>
            <person name="Ohm R."/>
            <person name="Martin F."/>
            <person name="Silar P."/>
            <person name="Natvig D."/>
            <person name="Lalanne C."/>
            <person name="Gautier V."/>
            <person name="Ament-Velasquez S.L."/>
            <person name="Kruys A."/>
            <person name="Hutchinson M.I."/>
            <person name="Powell A.J."/>
            <person name="Barry K."/>
            <person name="Miller A.N."/>
            <person name="Grigoriev I.V."/>
            <person name="Debuchy R."/>
            <person name="Gladieux P."/>
            <person name="Thoren M.H."/>
            <person name="Johannesson H."/>
        </authorList>
    </citation>
    <scope>NUCLEOTIDE SEQUENCE</scope>
    <source>
        <strain evidence="19">CBS 307.81</strain>
    </source>
</reference>
<dbReference type="EC" id="1.14.99.56" evidence="15"/>
<feature type="compositionally biased region" description="Acidic residues" evidence="16">
    <location>
        <begin position="413"/>
        <end position="424"/>
    </location>
</feature>
<evidence type="ECO:0000256" key="2">
    <source>
        <dbReference type="ARBA" id="ARBA00004613"/>
    </source>
</evidence>
<organism evidence="19 20">
    <name type="scientific">Cercophora samala</name>
    <dbReference type="NCBI Taxonomy" id="330535"/>
    <lineage>
        <taxon>Eukaryota</taxon>
        <taxon>Fungi</taxon>
        <taxon>Dikarya</taxon>
        <taxon>Ascomycota</taxon>
        <taxon>Pezizomycotina</taxon>
        <taxon>Sordariomycetes</taxon>
        <taxon>Sordariomycetidae</taxon>
        <taxon>Sordariales</taxon>
        <taxon>Lasiosphaeriaceae</taxon>
        <taxon>Cercophora</taxon>
    </lineage>
</organism>
<feature type="compositionally biased region" description="Polar residues" evidence="16">
    <location>
        <begin position="396"/>
        <end position="409"/>
    </location>
</feature>
<dbReference type="Pfam" id="PF25499">
    <property type="entry name" value="Beta-prop_pof12"/>
    <property type="match status" value="1"/>
</dbReference>
<dbReference type="GO" id="GO:0046872">
    <property type="term" value="F:metal ion binding"/>
    <property type="evidence" value="ECO:0007669"/>
    <property type="project" value="UniProtKB-KW"/>
</dbReference>
<sequence>MKSKYLVVFAGFLMPEALAHNTMGILLVNQTAAPEWLYVRDVMGPAYEDEVFPWGQYHKTIPQMDLHHPDITCGRKAFAAAANTSTADVLAGSEVGFRVSWDTNGPGGEFYHRGPAQIYLSRAPNDDVEHYRGDGDWFKIAVAGPKNNNAWLLSGEGDFNFSIPLTTPPGKYLMRIEQFWPTHLYNYSQWFVNCAHVNIVGEGGGSPTGFAKFPGTYEIDDPGIRLPDNQMVLGSVKEEDMRLLEYKPPGPAVWTGESTSTSTVANLGLVPDLNPTQPLQQKPQGRVKRYTGPDLISPLSDELLLRILSFLSLKQLLAVSPVSHRFYTLACDSQLWRSLYYHRFVLPRARLIPGFGPHLDGNYIKNIFGRVCKWGTGHKGCGNDLDADLRIDVTGDLNNHSGNAQTSRVNGREDEDGEEDEEEGVRDWLEGGITPPEDHDEDVQSVGEQDDPLLYYAPDEDKPNRTMDWKRQYRIRYNWAKGKCKAVELDLGGGQETMNTEAQEERLNEDRRPRKRHRKLIKTVQGIAVIADKQYLRAWDLRNRKPLGRIGLVDVPQIDGDAHSTAPSCMAIDEAKLVDGLLDIGLGFTDGSFGVWRLSVKDGRWKRRYRHEESSNGELIEMAYSHPYLITATRAVLVSLYTFGTFTTGPSDETTTLPPPSLLTSLDSHTCQAPLSFSIRKTNFSVIASIAYTLTTHLGWSFGVQDLHISPPIEDSPASMPEIITTPIAHTLPLLLFRRPVSWIEYIPRPGHGSREPAEFSVYEPPFTPPMTPRSRVMDPGRSSPHFSFSPRECGPKALCYNHPYLVATLPDNTLSHFLCRSDRSSLTVTSGHRLWGHTSGISQGQVNSRGKAVSVGARGEEMRVWALEGATSRASNVMSVEIRPERLSRQDSGVSGYYDPIDIAEERDLVGFDDEMIVVRKQNRGGGESLVIYDFT</sequence>
<proteinExistence type="inferred from homology"/>
<dbReference type="EMBL" id="JAULSY010000045">
    <property type="protein sequence ID" value="KAK0669256.1"/>
    <property type="molecule type" value="Genomic_DNA"/>
</dbReference>
<dbReference type="PANTHER" id="PTHR33353:SF10">
    <property type="entry name" value="ENDO-BETA-1,4-GLUCANASE D"/>
    <property type="match status" value="1"/>
</dbReference>
<accession>A0AA39ZE30</accession>
<feature type="region of interest" description="Disordered" evidence="16">
    <location>
        <begin position="396"/>
        <end position="459"/>
    </location>
</feature>
<dbReference type="PROSITE" id="PS50181">
    <property type="entry name" value="FBOX"/>
    <property type="match status" value="1"/>
</dbReference>
<dbReference type="Gene3D" id="2.130.10.10">
    <property type="entry name" value="YVTN repeat-like/Quinoprotein amine dehydrogenase"/>
    <property type="match status" value="1"/>
</dbReference>
<evidence type="ECO:0000256" key="7">
    <source>
        <dbReference type="ARBA" id="ARBA00023002"/>
    </source>
</evidence>
<dbReference type="Pfam" id="PF03443">
    <property type="entry name" value="AA9"/>
    <property type="match status" value="1"/>
</dbReference>
<protein>
    <recommendedName>
        <fullName evidence="15">lytic cellulose monooxygenase (C4-dehydrogenating)</fullName>
        <ecNumber evidence="15">1.14.99.56</ecNumber>
    </recommendedName>
</protein>
<evidence type="ECO:0000256" key="9">
    <source>
        <dbReference type="ARBA" id="ARBA00023033"/>
    </source>
</evidence>
<keyword evidence="5 17" id="KW-0732">Signal</keyword>
<feature type="signal peptide" evidence="17">
    <location>
        <begin position="1"/>
        <end position="19"/>
    </location>
</feature>
<evidence type="ECO:0000256" key="3">
    <source>
        <dbReference type="ARBA" id="ARBA00022525"/>
    </source>
</evidence>
<keyword evidence="4" id="KW-0479">Metal-binding</keyword>
<dbReference type="GO" id="GO:0016787">
    <property type="term" value="F:hydrolase activity"/>
    <property type="evidence" value="ECO:0007669"/>
    <property type="project" value="UniProtKB-KW"/>
</dbReference>
<evidence type="ECO:0000256" key="16">
    <source>
        <dbReference type="SAM" id="MobiDB-lite"/>
    </source>
</evidence>
<dbReference type="InterPro" id="IPR036047">
    <property type="entry name" value="F-box-like_dom_sf"/>
</dbReference>
<dbReference type="SUPFAM" id="SSF50978">
    <property type="entry name" value="WD40 repeat-like"/>
    <property type="match status" value="1"/>
</dbReference>
<keyword evidence="3" id="KW-0964">Secreted</keyword>
<dbReference type="Pfam" id="PF12937">
    <property type="entry name" value="F-box-like"/>
    <property type="match status" value="1"/>
</dbReference>
<dbReference type="SUPFAM" id="SSF81383">
    <property type="entry name" value="F-box domain"/>
    <property type="match status" value="1"/>
</dbReference>
<evidence type="ECO:0000256" key="14">
    <source>
        <dbReference type="ARBA" id="ARBA00045077"/>
    </source>
</evidence>
<evidence type="ECO:0000256" key="6">
    <source>
        <dbReference type="ARBA" id="ARBA00023001"/>
    </source>
</evidence>
<keyword evidence="11" id="KW-0119">Carbohydrate metabolism</keyword>
<gene>
    <name evidence="19" type="ORF">QBC41DRAFT_336950</name>
</gene>
<keyword evidence="9" id="KW-0503">Monooxygenase</keyword>
<keyword evidence="10" id="KW-1015">Disulfide bond</keyword>
<evidence type="ECO:0000256" key="10">
    <source>
        <dbReference type="ARBA" id="ARBA00023157"/>
    </source>
</evidence>
<feature type="chain" id="PRO_5041220813" description="lytic cellulose monooxygenase (C4-dehydrogenating)" evidence="17">
    <location>
        <begin position="20"/>
        <end position="937"/>
    </location>
</feature>
<evidence type="ECO:0000313" key="19">
    <source>
        <dbReference type="EMBL" id="KAK0669256.1"/>
    </source>
</evidence>
<dbReference type="Proteomes" id="UP001174997">
    <property type="component" value="Unassembled WGS sequence"/>
</dbReference>
<dbReference type="InterPro" id="IPR005103">
    <property type="entry name" value="AA9_LPMO"/>
</dbReference>
<keyword evidence="20" id="KW-1185">Reference proteome</keyword>
<evidence type="ECO:0000256" key="11">
    <source>
        <dbReference type="ARBA" id="ARBA00023277"/>
    </source>
</evidence>